<keyword evidence="2" id="KW-1185">Reference proteome</keyword>
<protein>
    <submittedName>
        <fullName evidence="1">Uncharacterized protein</fullName>
    </submittedName>
</protein>
<proteinExistence type="predicted"/>
<dbReference type="AlphaFoldDB" id="A0A1S1MXS2"/>
<evidence type="ECO:0000313" key="2">
    <source>
        <dbReference type="Proteomes" id="UP000179786"/>
    </source>
</evidence>
<sequence length="89" mass="9932">MSKAKSLPVWELAQRIVAAKTREEKQAIAALCEPRYLQLLRNAVKALLAKQRAAKPPKPVPECFVRIKNKLKQSAQVNHGKTTTTTKTP</sequence>
<organism evidence="1 2">
    <name type="scientific">Pseudoalteromonas amylolytica</name>
    <dbReference type="NCBI Taxonomy" id="1859457"/>
    <lineage>
        <taxon>Bacteria</taxon>
        <taxon>Pseudomonadati</taxon>
        <taxon>Pseudomonadota</taxon>
        <taxon>Gammaproteobacteria</taxon>
        <taxon>Alteromonadales</taxon>
        <taxon>Pseudoalteromonadaceae</taxon>
        <taxon>Pseudoalteromonas</taxon>
    </lineage>
</organism>
<dbReference type="OrthoDB" id="9942101at2"/>
<comment type="caution">
    <text evidence="1">The sequence shown here is derived from an EMBL/GenBank/DDBJ whole genome shotgun (WGS) entry which is preliminary data.</text>
</comment>
<reference evidence="1 2" key="1">
    <citation type="submission" date="2016-09" db="EMBL/GenBank/DDBJ databases">
        <title>Pseudoalteromonas amylolytica sp. nov., isolated from the surface seawater.</title>
        <authorList>
            <person name="Wu Y.-H."/>
            <person name="Cheng H."/>
            <person name="Jin X.-B."/>
            <person name="Wang C.-S."/>
            <person name="Xu X.-W."/>
        </authorList>
    </citation>
    <scope>NUCLEOTIDE SEQUENCE [LARGE SCALE GENOMIC DNA]</scope>
    <source>
        <strain evidence="1 2">JW1</strain>
    </source>
</reference>
<evidence type="ECO:0000313" key="1">
    <source>
        <dbReference type="EMBL" id="OHU91731.1"/>
    </source>
</evidence>
<dbReference type="EMBL" id="MKJU01000024">
    <property type="protein sequence ID" value="OHU91731.1"/>
    <property type="molecule type" value="Genomic_DNA"/>
</dbReference>
<dbReference type="Proteomes" id="UP000179786">
    <property type="component" value="Unassembled WGS sequence"/>
</dbReference>
<name>A0A1S1MXS2_9GAMM</name>
<dbReference type="STRING" id="1859457.BET10_07995"/>
<gene>
    <name evidence="1" type="ORF">BET10_07995</name>
</gene>
<dbReference type="RefSeq" id="WP_070984079.1">
    <property type="nucleotide sequence ID" value="NZ_MKJU01000024.1"/>
</dbReference>
<accession>A0A1S1MXS2</accession>